<dbReference type="Proteomes" id="UP000315399">
    <property type="component" value="Unassembled WGS sequence"/>
</dbReference>
<feature type="domain" description="Glycoside hydrolase family 57 N-terminal" evidence="3">
    <location>
        <begin position="5"/>
        <end position="293"/>
    </location>
</feature>
<dbReference type="PANTHER" id="PTHR36306">
    <property type="entry name" value="ALPHA-AMYLASE-RELATED-RELATED"/>
    <property type="match status" value="1"/>
</dbReference>
<name>A0A523B9T9_9CREN</name>
<sequence length="439" mass="51161">MKEIIFFFELHQPRRIKRNFGRKYTYQGGVEDIYFDDELNREILHRVANHCYMPGLENLLKSAEEDGFKCALGVSGIFLEQCSWWEPKIIELIRELVTSGACELVAETYYHSLACMVNFDEFKEQVGAHRKIIKELFGQEPLTAENTEFIYSNDIAKVFEEMGFKVVLTEGVERILGWRSPNYVYRAKGSEVSVLMRNYMLSDDIGFRFTCRDWNEWPLTTEKYADWLHRSPGDLILIAMDFETFGEHHWPDSGIHEFMRAIPKEVNKCGDMRFSTPSEAVSRLQPVDEVDVPEAISWADLERDLSAWLGNDMQRHCFEVVKYLEPMAKSMGGRFLRAWRYFTTSDHYHYMSTKGGGAGAVHSYFSHFNSPIEAFLSLTWVLADFRYRLYEAMGDRAIYYRMLFGDLPETHAFHFYSGFAEPIGVSVKNLTELREALTR</sequence>
<dbReference type="PANTHER" id="PTHR36306:SF1">
    <property type="entry name" value="ALPHA-AMYLASE-RELATED"/>
    <property type="match status" value="1"/>
</dbReference>
<dbReference type="GO" id="GO:0003824">
    <property type="term" value="F:catalytic activity"/>
    <property type="evidence" value="ECO:0007669"/>
    <property type="project" value="InterPro"/>
</dbReference>
<organism evidence="4 5">
    <name type="scientific">Thermoproteota archaeon</name>
    <dbReference type="NCBI Taxonomy" id="2056631"/>
    <lineage>
        <taxon>Archaea</taxon>
        <taxon>Thermoproteota</taxon>
    </lineage>
</organism>
<protein>
    <submittedName>
        <fullName evidence="4">Alpha-amylase</fullName>
    </submittedName>
</protein>
<evidence type="ECO:0000256" key="2">
    <source>
        <dbReference type="ARBA" id="ARBA00023277"/>
    </source>
</evidence>
<evidence type="ECO:0000313" key="5">
    <source>
        <dbReference type="Proteomes" id="UP000315399"/>
    </source>
</evidence>
<dbReference type="CDD" id="cd10795">
    <property type="entry name" value="GH57N_MJA1_like"/>
    <property type="match status" value="1"/>
</dbReference>
<evidence type="ECO:0000259" key="3">
    <source>
        <dbReference type="Pfam" id="PF03065"/>
    </source>
</evidence>
<dbReference type="InterPro" id="IPR011330">
    <property type="entry name" value="Glyco_hydro/deAcase_b/a-brl"/>
</dbReference>
<dbReference type="EMBL" id="QNVH01000081">
    <property type="protein sequence ID" value="TDA37230.1"/>
    <property type="molecule type" value="Genomic_DNA"/>
</dbReference>
<keyword evidence="2" id="KW-0119">Carbohydrate metabolism</keyword>
<dbReference type="InterPro" id="IPR004300">
    <property type="entry name" value="Glyco_hydro_57_N"/>
</dbReference>
<dbReference type="InterPro" id="IPR052046">
    <property type="entry name" value="GH57_Enzymes"/>
</dbReference>
<evidence type="ECO:0000256" key="1">
    <source>
        <dbReference type="ARBA" id="ARBA00006821"/>
    </source>
</evidence>
<comment type="similarity">
    <text evidence="1">Belongs to the glycosyl hydrolase 57 family.</text>
</comment>
<dbReference type="GO" id="GO:0005975">
    <property type="term" value="P:carbohydrate metabolic process"/>
    <property type="evidence" value="ECO:0007669"/>
    <property type="project" value="InterPro"/>
</dbReference>
<accession>A0A523B9T9</accession>
<gene>
    <name evidence="4" type="ORF">DSO08_05985</name>
</gene>
<dbReference type="Gene3D" id="3.20.110.20">
    <property type="match status" value="1"/>
</dbReference>
<dbReference type="AlphaFoldDB" id="A0A523B9T9"/>
<reference evidence="4 5" key="1">
    <citation type="journal article" date="2019" name="Nat. Microbiol.">
        <title>Expanding anaerobic alkane metabolism in the domain of Archaea.</title>
        <authorList>
            <person name="Wang Y."/>
            <person name="Wegener G."/>
            <person name="Hou J."/>
            <person name="Wang F."/>
            <person name="Xiao X."/>
        </authorList>
    </citation>
    <scope>NUCLEOTIDE SEQUENCE [LARGE SCALE GENOMIC DNA]</scope>
    <source>
        <strain evidence="4">WYZ-LMO10</strain>
    </source>
</reference>
<dbReference type="SUPFAM" id="SSF88713">
    <property type="entry name" value="Glycoside hydrolase/deacetylase"/>
    <property type="match status" value="1"/>
</dbReference>
<evidence type="ECO:0000313" key="4">
    <source>
        <dbReference type="EMBL" id="TDA37230.1"/>
    </source>
</evidence>
<proteinExistence type="inferred from homology"/>
<dbReference type="Pfam" id="PF03065">
    <property type="entry name" value="Glyco_hydro_57"/>
    <property type="match status" value="1"/>
</dbReference>
<comment type="caution">
    <text evidence="4">The sequence shown here is derived from an EMBL/GenBank/DDBJ whole genome shotgun (WGS) entry which is preliminary data.</text>
</comment>